<proteinExistence type="predicted"/>
<sequence length="41" mass="4165">MPSTNSIGSRGVPSSASISGHTATSSCSSCRHATFLSRQPL</sequence>
<organism evidence="2">
    <name type="scientific">gut metagenome</name>
    <dbReference type="NCBI Taxonomy" id="749906"/>
    <lineage>
        <taxon>unclassified sequences</taxon>
        <taxon>metagenomes</taxon>
        <taxon>organismal metagenomes</taxon>
    </lineage>
</organism>
<comment type="caution">
    <text evidence="2">The sequence shown here is derived from an EMBL/GenBank/DDBJ whole genome shotgun (WGS) entry which is preliminary data.</text>
</comment>
<name>J9FVS2_9ZZZZ</name>
<evidence type="ECO:0000256" key="1">
    <source>
        <dbReference type="SAM" id="MobiDB-lite"/>
    </source>
</evidence>
<reference evidence="2" key="1">
    <citation type="journal article" date="2012" name="PLoS ONE">
        <title>Gene sets for utilization of primary and secondary nutrition supplies in the distal gut of endangered iberian lynx.</title>
        <authorList>
            <person name="Alcaide M."/>
            <person name="Messina E."/>
            <person name="Richter M."/>
            <person name="Bargiela R."/>
            <person name="Peplies J."/>
            <person name="Huws S.A."/>
            <person name="Newbold C.J."/>
            <person name="Golyshin P.N."/>
            <person name="Simon M.A."/>
            <person name="Lopez G."/>
            <person name="Yakimov M.M."/>
            <person name="Ferrer M."/>
        </authorList>
    </citation>
    <scope>NUCLEOTIDE SEQUENCE</scope>
</reference>
<accession>J9FVS2</accession>
<gene>
    <name evidence="2" type="ORF">EVA_13280</name>
</gene>
<dbReference type="EMBL" id="AMCI01004187">
    <property type="protein sequence ID" value="EJW98613.1"/>
    <property type="molecule type" value="Genomic_DNA"/>
</dbReference>
<evidence type="ECO:0000313" key="2">
    <source>
        <dbReference type="EMBL" id="EJW98613.1"/>
    </source>
</evidence>
<protein>
    <submittedName>
        <fullName evidence="2">Uncharacterized protein</fullName>
    </submittedName>
</protein>
<dbReference type="AlphaFoldDB" id="J9FVS2"/>
<feature type="region of interest" description="Disordered" evidence="1">
    <location>
        <begin position="1"/>
        <end position="41"/>
    </location>
</feature>